<protein>
    <submittedName>
        <fullName evidence="1">Uncharacterized protein</fullName>
    </submittedName>
</protein>
<accession>A0ABS0XQ16</accession>
<proteinExistence type="predicted"/>
<organism evidence="1 2">
    <name type="scientific">Sphingomonas mollis</name>
    <dbReference type="NCBI Taxonomy" id="2795726"/>
    <lineage>
        <taxon>Bacteria</taxon>
        <taxon>Pseudomonadati</taxon>
        <taxon>Pseudomonadota</taxon>
        <taxon>Alphaproteobacteria</taxon>
        <taxon>Sphingomonadales</taxon>
        <taxon>Sphingomonadaceae</taxon>
        <taxon>Sphingomonas</taxon>
    </lineage>
</organism>
<dbReference type="EMBL" id="JAELXS010000005">
    <property type="protein sequence ID" value="MBJ6122119.1"/>
    <property type="molecule type" value="Genomic_DNA"/>
</dbReference>
<reference evidence="2" key="1">
    <citation type="submission" date="2020-12" db="EMBL/GenBank/DDBJ databases">
        <title>Hymenobacter sp.</title>
        <authorList>
            <person name="Kim M.K."/>
        </authorList>
    </citation>
    <scope>NUCLEOTIDE SEQUENCE [LARGE SCALE GENOMIC DNA]</scope>
    <source>
        <strain evidence="2">BT553</strain>
    </source>
</reference>
<comment type="caution">
    <text evidence="1">The sequence shown here is derived from an EMBL/GenBank/DDBJ whole genome shotgun (WGS) entry which is preliminary data.</text>
</comment>
<dbReference type="Proteomes" id="UP000640426">
    <property type="component" value="Unassembled WGS sequence"/>
</dbReference>
<dbReference type="RefSeq" id="WP_199037539.1">
    <property type="nucleotide sequence ID" value="NZ_JAELXS010000005.1"/>
</dbReference>
<evidence type="ECO:0000313" key="1">
    <source>
        <dbReference type="EMBL" id="MBJ6122119.1"/>
    </source>
</evidence>
<sequence length="96" mass="10560">MAHPHLVAPLQAAIAAELRHVRTAIERLAEMLVGDEDFVNRYLEQFQAFDMLVQCTDESAALLDRLAVGRDPHDAVDSVRLGTVQQRLRVALAAAA</sequence>
<keyword evidence="2" id="KW-1185">Reference proteome</keyword>
<name>A0ABS0XQ16_9SPHN</name>
<gene>
    <name evidence="1" type="ORF">JAO74_09975</name>
</gene>
<evidence type="ECO:0000313" key="2">
    <source>
        <dbReference type="Proteomes" id="UP000640426"/>
    </source>
</evidence>